<protein>
    <recommendedName>
        <fullName evidence="3">Formylmethanofuran dehydrogenase subunit E domain-containing protein</fullName>
    </recommendedName>
</protein>
<accession>A0A6L6ZUC5</accession>
<evidence type="ECO:0000313" key="1">
    <source>
        <dbReference type="EMBL" id="MWL45308.1"/>
    </source>
</evidence>
<evidence type="ECO:0008006" key="3">
    <source>
        <dbReference type="Google" id="ProtNLM"/>
    </source>
</evidence>
<evidence type="ECO:0000313" key="2">
    <source>
        <dbReference type="Proteomes" id="UP000487258"/>
    </source>
</evidence>
<gene>
    <name evidence="1" type="ORF">GQM04_07185</name>
</gene>
<organism evidence="1 2">
    <name type="scientific">Escherichia coli</name>
    <dbReference type="NCBI Taxonomy" id="562"/>
    <lineage>
        <taxon>Bacteria</taxon>
        <taxon>Pseudomonadati</taxon>
        <taxon>Pseudomonadota</taxon>
        <taxon>Gammaproteobacteria</taxon>
        <taxon>Enterobacterales</taxon>
        <taxon>Enterobacteriaceae</taxon>
        <taxon>Escherichia</taxon>
    </lineage>
</organism>
<name>A0A6L6ZUC5_ECOLX</name>
<sequence>MDMNDVVCIKDHGVELKIPLDACILYHGRDSIGGMVLGFRLIQWALKDICGDVIPEREDITFKTAFPGPGLRDAVEMVTRAVTRGAYFIIDEKNAPQESPEGVYGRLYFEIFVGNQSRKVSLVPGAVNDEFIQTGRRAKTEELTPELIDYWTELKEKLAKNLKDVDIINILQLH</sequence>
<proteinExistence type="predicted"/>
<reference evidence="1 2" key="1">
    <citation type="submission" date="2019-12" db="EMBL/GenBank/DDBJ databases">
        <title>Enteriobacteria Tanzani isolates_10432.</title>
        <authorList>
            <person name="Subbiah M."/>
            <person name="Call D."/>
        </authorList>
    </citation>
    <scope>NUCLEOTIDE SEQUENCE [LARGE SCALE GENOMIC DNA]</scope>
    <source>
        <strain evidence="1 2">10432wF6</strain>
    </source>
</reference>
<dbReference type="Proteomes" id="UP000487258">
    <property type="component" value="Unassembled WGS sequence"/>
</dbReference>
<dbReference type="AlphaFoldDB" id="A0A6L6ZUC5"/>
<comment type="caution">
    <text evidence="1">The sequence shown here is derived from an EMBL/GenBank/DDBJ whole genome shotgun (WGS) entry which is preliminary data.</text>
</comment>
<dbReference type="RefSeq" id="WP_097332696.1">
    <property type="nucleotide sequence ID" value="NZ_NLVM01000099.1"/>
</dbReference>
<dbReference type="EMBL" id="WTMY01000041">
    <property type="protein sequence ID" value="MWL45308.1"/>
    <property type="molecule type" value="Genomic_DNA"/>
</dbReference>